<reference evidence="6 7" key="1">
    <citation type="submission" date="2023-11" db="EMBL/GenBank/DDBJ databases">
        <authorList>
            <person name="Hedman E."/>
            <person name="Englund M."/>
            <person name="Stromberg M."/>
            <person name="Nyberg Akerstrom W."/>
            <person name="Nylinder S."/>
            <person name="Jareborg N."/>
            <person name="Kallberg Y."/>
            <person name="Kronander E."/>
        </authorList>
    </citation>
    <scope>NUCLEOTIDE SEQUENCE [LARGE SCALE GENOMIC DNA]</scope>
</reference>
<dbReference type="PANTHER" id="PTHR11530:SF11">
    <property type="entry name" value="D-ASPARTATE OXIDASE"/>
    <property type="match status" value="1"/>
</dbReference>
<dbReference type="AlphaFoldDB" id="A0AAV1KF83"/>
<protein>
    <submittedName>
        <fullName evidence="6">Uncharacterized protein</fullName>
    </submittedName>
</protein>
<evidence type="ECO:0000256" key="4">
    <source>
        <dbReference type="ARBA" id="ARBA00022827"/>
    </source>
</evidence>
<dbReference type="Gene3D" id="3.40.50.720">
    <property type="entry name" value="NAD(P)-binding Rossmann-like Domain"/>
    <property type="match status" value="1"/>
</dbReference>
<evidence type="ECO:0000313" key="7">
    <source>
        <dbReference type="Proteomes" id="UP001314205"/>
    </source>
</evidence>
<sequence length="120" mass="13664">MEYLYMRYNRLKGKVVNAKLASLSDPILHNFQVVINCTGLSARDIVPDSRVFPIRGQIARVIFIFLDIYKALYISPCSSSVSISSFLLLLPQIAHWCRKRQQSETNQKMGSSVLLITTKK</sequence>
<comment type="cofactor">
    <cofactor evidence="1">
        <name>FAD</name>
        <dbReference type="ChEBI" id="CHEBI:57692"/>
    </cofactor>
</comment>
<keyword evidence="7" id="KW-1185">Reference proteome</keyword>
<dbReference type="GO" id="GO:0071949">
    <property type="term" value="F:FAD binding"/>
    <property type="evidence" value="ECO:0007669"/>
    <property type="project" value="InterPro"/>
</dbReference>
<comment type="subcellular location">
    <subcellularLocation>
        <location evidence="2">Peroxisome matrix</location>
    </subcellularLocation>
</comment>
<comment type="caution">
    <text evidence="6">The sequence shown here is derived from an EMBL/GenBank/DDBJ whole genome shotgun (WGS) entry which is preliminary data.</text>
</comment>
<name>A0AAV1KF83_9NEOP</name>
<dbReference type="EMBL" id="CAVLGL010000024">
    <property type="protein sequence ID" value="CAK1581298.1"/>
    <property type="molecule type" value="Genomic_DNA"/>
</dbReference>
<evidence type="ECO:0000256" key="3">
    <source>
        <dbReference type="ARBA" id="ARBA00022630"/>
    </source>
</evidence>
<keyword evidence="4" id="KW-0274">FAD</keyword>
<keyword evidence="5" id="KW-0560">Oxidoreductase</keyword>
<dbReference type="GO" id="GO:0005782">
    <property type="term" value="C:peroxisomal matrix"/>
    <property type="evidence" value="ECO:0007669"/>
    <property type="project" value="UniProtKB-SubCell"/>
</dbReference>
<dbReference type="InterPro" id="IPR023209">
    <property type="entry name" value="DAO"/>
</dbReference>
<organism evidence="6 7">
    <name type="scientific">Parnassius mnemosyne</name>
    <name type="common">clouded apollo</name>
    <dbReference type="NCBI Taxonomy" id="213953"/>
    <lineage>
        <taxon>Eukaryota</taxon>
        <taxon>Metazoa</taxon>
        <taxon>Ecdysozoa</taxon>
        <taxon>Arthropoda</taxon>
        <taxon>Hexapoda</taxon>
        <taxon>Insecta</taxon>
        <taxon>Pterygota</taxon>
        <taxon>Neoptera</taxon>
        <taxon>Endopterygota</taxon>
        <taxon>Lepidoptera</taxon>
        <taxon>Glossata</taxon>
        <taxon>Ditrysia</taxon>
        <taxon>Papilionoidea</taxon>
        <taxon>Papilionidae</taxon>
        <taxon>Parnassiinae</taxon>
        <taxon>Parnassini</taxon>
        <taxon>Parnassius</taxon>
        <taxon>Driopa</taxon>
    </lineage>
</organism>
<dbReference type="GO" id="GO:0003884">
    <property type="term" value="F:D-amino-acid oxidase activity"/>
    <property type="evidence" value="ECO:0007669"/>
    <property type="project" value="InterPro"/>
</dbReference>
<accession>A0AAV1KF83</accession>
<gene>
    <name evidence="6" type="ORF">PARMNEM_LOCUS2985</name>
</gene>
<proteinExistence type="predicted"/>
<evidence type="ECO:0000256" key="1">
    <source>
        <dbReference type="ARBA" id="ARBA00001974"/>
    </source>
</evidence>
<evidence type="ECO:0000313" key="6">
    <source>
        <dbReference type="EMBL" id="CAK1581298.1"/>
    </source>
</evidence>
<evidence type="ECO:0000256" key="2">
    <source>
        <dbReference type="ARBA" id="ARBA00004253"/>
    </source>
</evidence>
<dbReference type="GO" id="GO:0019478">
    <property type="term" value="P:D-amino acid catabolic process"/>
    <property type="evidence" value="ECO:0007669"/>
    <property type="project" value="TreeGrafter"/>
</dbReference>
<dbReference type="PANTHER" id="PTHR11530">
    <property type="entry name" value="D-AMINO ACID OXIDASE"/>
    <property type="match status" value="1"/>
</dbReference>
<evidence type="ECO:0000256" key="5">
    <source>
        <dbReference type="ARBA" id="ARBA00023002"/>
    </source>
</evidence>
<keyword evidence="3" id="KW-0285">Flavoprotein</keyword>
<dbReference type="Proteomes" id="UP001314205">
    <property type="component" value="Unassembled WGS sequence"/>
</dbReference>